<dbReference type="InterPro" id="IPR036582">
    <property type="entry name" value="Mao_N_sf"/>
</dbReference>
<organism evidence="2 3">
    <name type="scientific">Coprothermobacter proteolyticus (strain ATCC 35245 / DSM 5265 / OCM 4 / BT)</name>
    <dbReference type="NCBI Taxonomy" id="309798"/>
    <lineage>
        <taxon>Bacteria</taxon>
        <taxon>Pseudomonadati</taxon>
        <taxon>Coprothermobacterota</taxon>
        <taxon>Coprothermobacteria</taxon>
        <taxon>Coprothermobacterales</taxon>
        <taxon>Coprothermobacteraceae</taxon>
        <taxon>Coprothermobacter</taxon>
    </lineage>
</organism>
<dbReference type="InterPro" id="IPR012854">
    <property type="entry name" value="Cu_amine_oxidase-like_N"/>
</dbReference>
<feature type="domain" description="Copper amine oxidase-like N-terminal" evidence="1">
    <location>
        <begin position="35"/>
        <end position="81"/>
    </location>
</feature>
<evidence type="ECO:0000313" key="3">
    <source>
        <dbReference type="Proteomes" id="UP000001732"/>
    </source>
</evidence>
<dbReference type="EMBL" id="CP001145">
    <property type="protein sequence ID" value="ACI17184.1"/>
    <property type="molecule type" value="Genomic_DNA"/>
</dbReference>
<dbReference type="SUPFAM" id="SSF55383">
    <property type="entry name" value="Copper amine oxidase, domain N"/>
    <property type="match status" value="1"/>
</dbReference>
<sequence length="89" mass="9734">MRDRASKYAITAIVIFFFLLSLQLPVLAAAPKIIIDGTELKIDANPVVVDGRTLVPLRGIFEALGAIISWDGNTKTITAQKICGEHRKQ</sequence>
<dbReference type="eggNOG" id="COG3672">
    <property type="taxonomic scope" value="Bacteria"/>
</dbReference>
<gene>
    <name evidence="2" type="ordered locus">COPRO5265_0040</name>
</gene>
<dbReference type="HOGENOM" id="CLU_2449546_0_0_9"/>
<dbReference type="Proteomes" id="UP000001732">
    <property type="component" value="Chromosome"/>
</dbReference>
<dbReference type="STRING" id="309798.COPRO5265_0040"/>
<dbReference type="Gene3D" id="3.30.457.10">
    <property type="entry name" value="Copper amine oxidase-like, N-terminal domain"/>
    <property type="match status" value="1"/>
</dbReference>
<reference evidence="2 3" key="2">
    <citation type="journal article" date="2014" name="Genome Announc.">
        <title>Complete Genome Sequence of Coprothermobacter proteolyticus DSM 5265.</title>
        <authorList>
            <person name="Alexiev A."/>
            <person name="Coil D.A."/>
            <person name="Badger J.H."/>
            <person name="Enticknap J."/>
            <person name="Ward N."/>
            <person name="Robb F.T."/>
            <person name="Eisen J.A."/>
        </authorList>
    </citation>
    <scope>NUCLEOTIDE SEQUENCE [LARGE SCALE GENOMIC DNA]</scope>
    <source>
        <strain evidence="3">ATCC 35245 / DSM 5265 / OCM 4 / BT</strain>
    </source>
</reference>
<dbReference type="KEGG" id="cpo:COPRO5265_0040"/>
<dbReference type="Pfam" id="PF07833">
    <property type="entry name" value="Cu_amine_oxidN1"/>
    <property type="match status" value="1"/>
</dbReference>
<dbReference type="OrthoDB" id="2665331at2"/>
<reference evidence="3" key="1">
    <citation type="submission" date="2008-08" db="EMBL/GenBank/DDBJ databases">
        <title>The complete genome sequence of Coprothermobacter proteolyticus strain ATCC 5245 / DSM 5265 / BT.</title>
        <authorList>
            <person name="Dodson R.J."/>
            <person name="Durkin A.S."/>
            <person name="Wu M."/>
            <person name="Eisen J."/>
            <person name="Sutton G."/>
        </authorList>
    </citation>
    <scope>NUCLEOTIDE SEQUENCE [LARGE SCALE GENOMIC DNA]</scope>
    <source>
        <strain evidence="3">ATCC 35245 / DSM 5265 / OCM 4 / BT</strain>
    </source>
</reference>
<dbReference type="AlphaFoldDB" id="B5Y6L5"/>
<keyword evidence="3" id="KW-1185">Reference proteome</keyword>
<evidence type="ECO:0000259" key="1">
    <source>
        <dbReference type="Pfam" id="PF07833"/>
    </source>
</evidence>
<protein>
    <recommendedName>
        <fullName evidence="1">Copper amine oxidase-like N-terminal domain-containing protein</fullName>
    </recommendedName>
</protein>
<evidence type="ECO:0000313" key="2">
    <source>
        <dbReference type="EMBL" id="ACI17184.1"/>
    </source>
</evidence>
<dbReference type="RefSeq" id="WP_012543836.1">
    <property type="nucleotide sequence ID" value="NC_011295.1"/>
</dbReference>
<name>B5Y6L5_COPPD</name>
<accession>B5Y6L5</accession>
<proteinExistence type="predicted"/>